<evidence type="ECO:0000313" key="2">
    <source>
        <dbReference type="EMBL" id="JAP90244.1"/>
    </source>
</evidence>
<organism evidence="2">
    <name type="scientific">Trepomonas sp. PC1</name>
    <dbReference type="NCBI Taxonomy" id="1076344"/>
    <lineage>
        <taxon>Eukaryota</taxon>
        <taxon>Metamonada</taxon>
        <taxon>Diplomonadida</taxon>
        <taxon>Hexamitidae</taxon>
        <taxon>Hexamitinae</taxon>
        <taxon>Trepomonas</taxon>
    </lineage>
</organism>
<accession>A0A146K2Y9</accession>
<name>A0A146K2Y9_9EUKA</name>
<dbReference type="AlphaFoldDB" id="A0A146K2Y9"/>
<feature type="non-terminal residue" evidence="2">
    <location>
        <position position="1"/>
    </location>
</feature>
<sequence>EIPLQPDKLISTPLVDLFHRPASQGKKIFILPALPALPKQEVDQVVKDLNSSEEEENNDVKRNKTTEIDNRLQKFIQMRREKYMQELRDIEITTKPPSKKKSVARLQIPAKRYVQYILEEQNFFAPENKSVIQNTEQLQYIPESPLQDLLPYRQQKQINIDAISRAQQKLLEEIKVDDISFQYKEIHKKVRMKMRHSDLYYALRKQLLCPKDWNPPTQVKQIIKKLEQDVVPDSEDEGYSYLTLEPASDYSISDEKDDEVKAETQRVLSICNPLIPQIRLVRASKPKPETIVKKLKVKTIQNEISEQSVPNALVNQQQLSVADLTAKYLPIGGIDQQLIQSLINKPIEIQNAEKSNKHKSTKVVRPKQATDHEQLNKSIKETTQIPEPPEMKPKLYYQSSTDESESDDVVPEVVYKKVAKPTSKEVKRKDTPKQKIPSQQKTKIQHPPVILKSKIGFSPSDHQYQMLQFLKMIQLNTEQKHLQIAKFALAKQLQVYPKVALFHLEKDKVFVFYALSQRQYRFKNFASIMFYDIVSRAYACNVTTFVETIACMLQFFHCKNKDQLMILTCNQIHFYKQANIHNLVHEQIQTVDVHINDEELEDPDIDRVLDQYIQTV</sequence>
<evidence type="ECO:0000256" key="1">
    <source>
        <dbReference type="SAM" id="MobiDB-lite"/>
    </source>
</evidence>
<feature type="region of interest" description="Disordered" evidence="1">
    <location>
        <begin position="421"/>
        <end position="443"/>
    </location>
</feature>
<protein>
    <submittedName>
        <fullName evidence="2">Uncharacterized protein</fullName>
    </submittedName>
</protein>
<feature type="compositionally biased region" description="Basic and acidic residues" evidence="1">
    <location>
        <begin position="422"/>
        <end position="433"/>
    </location>
</feature>
<gene>
    <name evidence="2" type="ORF">TPC1_30261</name>
</gene>
<feature type="region of interest" description="Disordered" evidence="1">
    <location>
        <begin position="353"/>
        <end position="374"/>
    </location>
</feature>
<feature type="compositionally biased region" description="Basic residues" evidence="1">
    <location>
        <begin position="356"/>
        <end position="365"/>
    </location>
</feature>
<dbReference type="EMBL" id="GDID01006362">
    <property type="protein sequence ID" value="JAP90244.1"/>
    <property type="molecule type" value="Transcribed_RNA"/>
</dbReference>
<proteinExistence type="predicted"/>
<reference evidence="2" key="1">
    <citation type="submission" date="2015-07" db="EMBL/GenBank/DDBJ databases">
        <title>Adaptation to a free-living lifestyle via gene acquisitions in the diplomonad Trepomonas sp. PC1.</title>
        <authorList>
            <person name="Xu F."/>
            <person name="Jerlstrom-Hultqvist J."/>
            <person name="Kolisko M."/>
            <person name="Simpson A.G.B."/>
            <person name="Roger A.J."/>
            <person name="Svard S.G."/>
            <person name="Andersson J.O."/>
        </authorList>
    </citation>
    <scope>NUCLEOTIDE SEQUENCE</scope>
    <source>
        <strain evidence="2">PC1</strain>
    </source>
</reference>